<reference evidence="4" key="1">
    <citation type="submission" date="2012-06" db="EMBL/GenBank/DDBJ databases">
        <title>Complete sequence of chromosome of Desulfomonile tiedjei DSM 6799.</title>
        <authorList>
            <person name="Lucas S."/>
            <person name="Copeland A."/>
            <person name="Lapidus A."/>
            <person name="Glavina del Rio T."/>
            <person name="Dalin E."/>
            <person name="Tice H."/>
            <person name="Bruce D."/>
            <person name="Goodwin L."/>
            <person name="Pitluck S."/>
            <person name="Peters L."/>
            <person name="Ovchinnikova G."/>
            <person name="Zeytun A."/>
            <person name="Lu M."/>
            <person name="Kyrpides N."/>
            <person name="Mavromatis K."/>
            <person name="Ivanova N."/>
            <person name="Brettin T."/>
            <person name="Detter J.C."/>
            <person name="Han C."/>
            <person name="Larimer F."/>
            <person name="Land M."/>
            <person name="Hauser L."/>
            <person name="Markowitz V."/>
            <person name="Cheng J.-F."/>
            <person name="Hugenholtz P."/>
            <person name="Woyke T."/>
            <person name="Wu D."/>
            <person name="Spring S."/>
            <person name="Schroeder M."/>
            <person name="Brambilla E."/>
            <person name="Klenk H.-P."/>
            <person name="Eisen J.A."/>
        </authorList>
    </citation>
    <scope>NUCLEOTIDE SEQUENCE [LARGE SCALE GENOMIC DNA]</scope>
    <source>
        <strain evidence="4">ATCC 49306 / DSM 6799 / DCB-1</strain>
    </source>
</reference>
<dbReference type="Proteomes" id="UP000006055">
    <property type="component" value="Chromosome"/>
</dbReference>
<gene>
    <name evidence="3" type="ordered locus">Desti_0513</name>
</gene>
<keyword evidence="1" id="KW-0812">Transmembrane</keyword>
<evidence type="ECO:0000256" key="2">
    <source>
        <dbReference type="SAM" id="SignalP"/>
    </source>
</evidence>
<keyword evidence="1" id="KW-0472">Membrane</keyword>
<proteinExistence type="predicted"/>
<feature type="chain" id="PRO_5003687417" evidence="2">
    <location>
        <begin position="30"/>
        <end position="557"/>
    </location>
</feature>
<dbReference type="AlphaFoldDB" id="I4C105"/>
<dbReference type="HOGENOM" id="CLU_488961_0_0_7"/>
<dbReference type="KEGG" id="dti:Desti_0513"/>
<evidence type="ECO:0000313" key="3">
    <source>
        <dbReference type="EMBL" id="AFM23246.1"/>
    </source>
</evidence>
<accession>I4C105</accession>
<sequence length="557" mass="63056">MSMRHILFTSTIVFFAAAFAVIASAYASATDDERNLQEIQQYQERVASAEIDLNQRFLDRARQEWLSVYRTVWQSRRMDEVLKRQVREAVTENIHKTPYLERIRGIWDEEVIGKILKESVTDAQEKFGPEYRAFLDDLDKPYSEQLSLLLSNLAKDLGEVRKEAAKSLPGYQSLVTISLEPLINEIQTRFQIPEAQAPVRIESSSGLAAGVGVLAVRKLLQKKVIDSLAKRVLGAAGRKVFFVFEGPLGWAIGVGLIAHDVYTIGREIKDVPEKIETSVYDSARTLFYSQAPDAAWSEDLKQQVQAQMKDVRDLVGGSFDAVFAEFRSCGSYGTIASGLSEKEQNELLMKLYVLRSGTSLNLCRLSDSLAPMILQVGTEQLTCIQKAIKQLGLAWATEWLNLSRSKMCDLMQIPPEYLARYEANGQNLTFLSWLAYLPDRQRSIVMRLDRDAAEWIQGLTREKQVQLLRNSTKEQVLEEMNRMRFGTQSARSQDSEGYLTRVTETLDKISESFIPKELKLIGLLIVLVLGAVIVILFILLAVRVFRFFLRVGGTSRK</sequence>
<dbReference type="EMBL" id="CP003360">
    <property type="protein sequence ID" value="AFM23246.1"/>
    <property type="molecule type" value="Genomic_DNA"/>
</dbReference>
<feature type="transmembrane region" description="Helical" evidence="1">
    <location>
        <begin position="520"/>
        <end position="542"/>
    </location>
</feature>
<evidence type="ECO:0000313" key="4">
    <source>
        <dbReference type="Proteomes" id="UP000006055"/>
    </source>
</evidence>
<organism evidence="3 4">
    <name type="scientific">Desulfomonile tiedjei (strain ATCC 49306 / DSM 6799 / DCB-1)</name>
    <dbReference type="NCBI Taxonomy" id="706587"/>
    <lineage>
        <taxon>Bacteria</taxon>
        <taxon>Pseudomonadati</taxon>
        <taxon>Thermodesulfobacteriota</taxon>
        <taxon>Desulfomonilia</taxon>
        <taxon>Desulfomonilales</taxon>
        <taxon>Desulfomonilaceae</taxon>
        <taxon>Desulfomonile</taxon>
    </lineage>
</organism>
<keyword evidence="2" id="KW-0732">Signal</keyword>
<dbReference type="RefSeq" id="WP_014808405.1">
    <property type="nucleotide sequence ID" value="NC_018025.1"/>
</dbReference>
<dbReference type="eggNOG" id="ENOG502ZM2E">
    <property type="taxonomic scope" value="Bacteria"/>
</dbReference>
<feature type="signal peptide" evidence="2">
    <location>
        <begin position="1"/>
        <end position="29"/>
    </location>
</feature>
<keyword evidence="4" id="KW-1185">Reference proteome</keyword>
<name>I4C105_DESTA</name>
<evidence type="ECO:0000256" key="1">
    <source>
        <dbReference type="SAM" id="Phobius"/>
    </source>
</evidence>
<keyword evidence="1" id="KW-1133">Transmembrane helix</keyword>
<protein>
    <submittedName>
        <fullName evidence="3">Uncharacterized protein</fullName>
    </submittedName>
</protein>